<dbReference type="InterPro" id="IPR013320">
    <property type="entry name" value="ConA-like_dom_sf"/>
</dbReference>
<dbReference type="Gene3D" id="2.60.120.200">
    <property type="match status" value="1"/>
</dbReference>
<name>A0ABS3YHA4_9BACT</name>
<evidence type="ECO:0000256" key="1">
    <source>
        <dbReference type="SAM" id="SignalP"/>
    </source>
</evidence>
<dbReference type="InterPro" id="IPR009784">
    <property type="entry name" value="DUF1349"/>
</dbReference>
<dbReference type="EMBL" id="JAGHKP010000003">
    <property type="protein sequence ID" value="MBO9154064.1"/>
    <property type="molecule type" value="Genomic_DNA"/>
</dbReference>
<dbReference type="PANTHER" id="PTHR35332">
    <property type="entry name" value="REGULATION OF ENOLASE PROTEIN 1"/>
    <property type="match status" value="1"/>
</dbReference>
<dbReference type="Proteomes" id="UP000679126">
    <property type="component" value="Unassembled WGS sequence"/>
</dbReference>
<keyword evidence="3" id="KW-1185">Reference proteome</keyword>
<gene>
    <name evidence="2" type="ORF">J7I43_17685</name>
</gene>
<comment type="caution">
    <text evidence="2">The sequence shown here is derived from an EMBL/GenBank/DDBJ whole genome shotgun (WGS) entry which is preliminary data.</text>
</comment>
<accession>A0ABS3YHA4</accession>
<reference evidence="3" key="1">
    <citation type="submission" date="2021-03" db="EMBL/GenBank/DDBJ databases">
        <title>Assistant Professor.</title>
        <authorList>
            <person name="Huq M.A."/>
        </authorList>
    </citation>
    <scope>NUCLEOTIDE SEQUENCE [LARGE SCALE GENOMIC DNA]</scope>
    <source>
        <strain evidence="3">MAH-28</strain>
    </source>
</reference>
<feature type="signal peptide" evidence="1">
    <location>
        <begin position="1"/>
        <end position="21"/>
    </location>
</feature>
<protein>
    <submittedName>
        <fullName evidence="2">DUF1349 domain-containing protein</fullName>
    </submittedName>
</protein>
<dbReference type="SUPFAM" id="SSF49899">
    <property type="entry name" value="Concanavalin A-like lectins/glucanases"/>
    <property type="match status" value="1"/>
</dbReference>
<dbReference type="Pfam" id="PF07081">
    <property type="entry name" value="DUF1349"/>
    <property type="match status" value="1"/>
</dbReference>
<evidence type="ECO:0000313" key="2">
    <source>
        <dbReference type="EMBL" id="MBO9154064.1"/>
    </source>
</evidence>
<proteinExistence type="predicted"/>
<dbReference type="PANTHER" id="PTHR35332:SF2">
    <property type="entry name" value="REGULATION OF ENOLASE PROTEIN 1"/>
    <property type="match status" value="1"/>
</dbReference>
<feature type="chain" id="PRO_5045323681" evidence="1">
    <location>
        <begin position="22"/>
        <end position="222"/>
    </location>
</feature>
<keyword evidence="1" id="KW-0732">Signal</keyword>
<sequence length="222" mass="24727">MHRIILFLLAVSLSGSLSAQTADSVRIKPIPRLLSWNAPLADIRVRSDNSFTMKAGKGTDLYSFVDGSFYVHQVPLLLFRPDTAFIFSARIQPQFKALYDGAAIILYTDSSNWAKLLLEKMDGGGVSIGSSVVKQRATDDNYHRSVPAGELYLKAVRSGKIYCFYCSADGKNWELLRTFTLADSADLRIGFYVQSPKGEGITVEVSDLRYRAEPFKNFFTGE</sequence>
<dbReference type="RefSeq" id="WP_209147184.1">
    <property type="nucleotide sequence ID" value="NZ_JAGHKP010000003.1"/>
</dbReference>
<evidence type="ECO:0000313" key="3">
    <source>
        <dbReference type="Proteomes" id="UP000679126"/>
    </source>
</evidence>
<organism evidence="2 3">
    <name type="scientific">Chitinophaga chungangae</name>
    <dbReference type="NCBI Taxonomy" id="2821488"/>
    <lineage>
        <taxon>Bacteria</taxon>
        <taxon>Pseudomonadati</taxon>
        <taxon>Bacteroidota</taxon>
        <taxon>Chitinophagia</taxon>
        <taxon>Chitinophagales</taxon>
        <taxon>Chitinophagaceae</taxon>
        <taxon>Chitinophaga</taxon>
    </lineage>
</organism>